<dbReference type="OrthoDB" id="450621at2"/>
<evidence type="ECO:0008006" key="3">
    <source>
        <dbReference type="Google" id="ProtNLM"/>
    </source>
</evidence>
<dbReference type="PATRIC" id="fig|1618023.3.peg.2443"/>
<keyword evidence="2" id="KW-1185">Reference proteome</keyword>
<evidence type="ECO:0000313" key="1">
    <source>
        <dbReference type="EMBL" id="KJH69971.1"/>
    </source>
</evidence>
<name>A0A0D8ZRY9_9CYAN</name>
<dbReference type="Gene3D" id="3.30.1380.10">
    <property type="match status" value="1"/>
</dbReference>
<sequence>MAEVKIGNYLTLEDFCNCTNTYKKYSQQIESYPKNLEVTIPALEALARFILDPIIERFSHEKFKLTYGFCSPSLRKYLDKKDINTGVKNGRIDPQRDQHMAGEVKINGRYYCDRLGAACDFQIVDTNSDRVVEWILRSQLPFDSMYYYGEDRPIHISYGPQHKRDIWTFGEKGQPTKKGLENWLELVKRYSPQTREI</sequence>
<accession>A0A0D8ZRY9</accession>
<comment type="caution">
    <text evidence="1">The sequence shown here is derived from an EMBL/GenBank/DDBJ whole genome shotgun (WGS) entry which is preliminary data.</text>
</comment>
<reference evidence="1" key="1">
    <citation type="submission" date="2015-02" db="EMBL/GenBank/DDBJ databases">
        <title>Draft genome of a novel marine cyanobacterium (Chroococcales) isolated from South Atlantic Ocean.</title>
        <authorList>
            <person name="Rigonato J."/>
            <person name="Alvarenga D.O."/>
            <person name="Branco L.H."/>
            <person name="Varani A.M."/>
            <person name="Brandini F.P."/>
            <person name="Fiore M.F."/>
        </authorList>
    </citation>
    <scope>NUCLEOTIDE SEQUENCE [LARGE SCALE GENOMIC DNA]</scope>
    <source>
        <strain evidence="1">CENA595</strain>
    </source>
</reference>
<dbReference type="SUPFAM" id="SSF55166">
    <property type="entry name" value="Hedgehog/DD-peptidase"/>
    <property type="match status" value="1"/>
</dbReference>
<dbReference type="STRING" id="1618023.UH38_20795"/>
<evidence type="ECO:0000313" key="2">
    <source>
        <dbReference type="Proteomes" id="UP000032452"/>
    </source>
</evidence>
<dbReference type="InterPro" id="IPR009045">
    <property type="entry name" value="Zn_M74/Hedgehog-like"/>
</dbReference>
<organism evidence="1 2">
    <name type="scientific">Aliterella atlantica CENA595</name>
    <dbReference type="NCBI Taxonomy" id="1618023"/>
    <lineage>
        <taxon>Bacteria</taxon>
        <taxon>Bacillati</taxon>
        <taxon>Cyanobacteriota</taxon>
        <taxon>Cyanophyceae</taxon>
        <taxon>Chroococcidiopsidales</taxon>
        <taxon>Aliterellaceae</taxon>
        <taxon>Aliterella</taxon>
    </lineage>
</organism>
<protein>
    <recommendedName>
        <fullName evidence="3">Peptidase M15A C-terminal domain-containing protein</fullName>
    </recommendedName>
</protein>
<dbReference type="Proteomes" id="UP000032452">
    <property type="component" value="Unassembled WGS sequence"/>
</dbReference>
<dbReference type="AlphaFoldDB" id="A0A0D8ZRY9"/>
<dbReference type="RefSeq" id="WP_045056618.1">
    <property type="nucleotide sequence ID" value="NZ_CAWMDP010000027.1"/>
</dbReference>
<proteinExistence type="predicted"/>
<dbReference type="EMBL" id="JYON01000030">
    <property type="protein sequence ID" value="KJH69971.1"/>
    <property type="molecule type" value="Genomic_DNA"/>
</dbReference>
<gene>
    <name evidence="1" type="ORF">UH38_20795</name>
</gene>